<feature type="region of interest" description="Disordered" evidence="1">
    <location>
        <begin position="23"/>
        <end position="66"/>
    </location>
</feature>
<dbReference type="Proteomes" id="UP001642260">
    <property type="component" value="Unassembled WGS sequence"/>
</dbReference>
<evidence type="ECO:0000313" key="3">
    <source>
        <dbReference type="Proteomes" id="UP001642260"/>
    </source>
</evidence>
<dbReference type="EMBL" id="CAKOAT010257376">
    <property type="protein sequence ID" value="CAH8359016.1"/>
    <property type="molecule type" value="Genomic_DNA"/>
</dbReference>
<evidence type="ECO:0000256" key="1">
    <source>
        <dbReference type="SAM" id="MobiDB-lite"/>
    </source>
</evidence>
<organism evidence="2 3">
    <name type="scientific">Eruca vesicaria subsp. sativa</name>
    <name type="common">Garden rocket</name>
    <name type="synonym">Eruca sativa</name>
    <dbReference type="NCBI Taxonomy" id="29727"/>
    <lineage>
        <taxon>Eukaryota</taxon>
        <taxon>Viridiplantae</taxon>
        <taxon>Streptophyta</taxon>
        <taxon>Embryophyta</taxon>
        <taxon>Tracheophyta</taxon>
        <taxon>Spermatophyta</taxon>
        <taxon>Magnoliopsida</taxon>
        <taxon>eudicotyledons</taxon>
        <taxon>Gunneridae</taxon>
        <taxon>Pentapetalae</taxon>
        <taxon>rosids</taxon>
        <taxon>malvids</taxon>
        <taxon>Brassicales</taxon>
        <taxon>Brassicaceae</taxon>
        <taxon>Brassiceae</taxon>
        <taxon>Eruca</taxon>
    </lineage>
</organism>
<keyword evidence="3" id="KW-1185">Reference proteome</keyword>
<dbReference type="AlphaFoldDB" id="A0ABC8KNJ0"/>
<proteinExistence type="predicted"/>
<accession>A0ABC8KNJ0</accession>
<gene>
    <name evidence="2" type="ORF">ERUC_LOCUS24772</name>
</gene>
<evidence type="ECO:0000313" key="2">
    <source>
        <dbReference type="EMBL" id="CAH8359016.1"/>
    </source>
</evidence>
<protein>
    <submittedName>
        <fullName evidence="2">Uncharacterized protein</fullName>
    </submittedName>
</protein>
<name>A0ABC8KNJ0_ERUVS</name>
<reference evidence="2 3" key="1">
    <citation type="submission" date="2022-03" db="EMBL/GenBank/DDBJ databases">
        <authorList>
            <person name="Macdonald S."/>
            <person name="Ahmed S."/>
            <person name="Newling K."/>
        </authorList>
    </citation>
    <scope>NUCLEOTIDE SEQUENCE [LARGE SCALE GENOMIC DNA]</scope>
</reference>
<comment type="caution">
    <text evidence="2">The sequence shown here is derived from an EMBL/GenBank/DDBJ whole genome shotgun (WGS) entry which is preliminary data.</text>
</comment>
<sequence>MIEEFAALPHKLVLLLPATDEIFDGSSGGSSATHVSKRKSKGEKDNDGEDQQSVNKKPGQKKIKGD</sequence>